<reference evidence="14" key="1">
    <citation type="submission" date="2012-03" db="EMBL/GenBank/DDBJ databases">
        <title>Complete sequence of Fervidobacterium pennivorans DSM 9078.</title>
        <authorList>
            <consortium name="US DOE Joint Genome Institute"/>
            <person name="Lucas S."/>
            <person name="Han J."/>
            <person name="Lapidus A."/>
            <person name="Cheng J.-F."/>
            <person name="Goodwin L."/>
            <person name="Pitluck S."/>
            <person name="Peters L."/>
            <person name="Ovchinnikova G."/>
            <person name="Lu M."/>
            <person name="Detter J.C."/>
            <person name="Han C."/>
            <person name="Tapia R."/>
            <person name="Land M."/>
            <person name="Hauser L."/>
            <person name="Kyrpides N."/>
            <person name="Ivanova N."/>
            <person name="Pagani I."/>
            <person name="Noll K.M."/>
            <person name="Woyke T."/>
        </authorList>
    </citation>
    <scope>NUCLEOTIDE SEQUENCE</scope>
    <source>
        <strain evidence="14">DSM 9078</strain>
    </source>
</reference>
<dbReference type="InterPro" id="IPR035911">
    <property type="entry name" value="MurE/MurF_N"/>
</dbReference>
<proteinExistence type="predicted"/>
<dbReference type="Gene3D" id="3.40.1390.10">
    <property type="entry name" value="MurE/MurF, N-terminal domain"/>
    <property type="match status" value="1"/>
</dbReference>
<evidence type="ECO:0000259" key="11">
    <source>
        <dbReference type="Pfam" id="PF01225"/>
    </source>
</evidence>
<dbReference type="EC" id="6.3.2.10" evidence="10"/>
<keyword evidence="6 10" id="KW-0133">Cell shape</keyword>
<dbReference type="Proteomes" id="UP000007384">
    <property type="component" value="Chromosome"/>
</dbReference>
<evidence type="ECO:0000256" key="1">
    <source>
        <dbReference type="ARBA" id="ARBA00022490"/>
    </source>
</evidence>
<keyword evidence="15" id="KW-1185">Reference proteome</keyword>
<dbReference type="PANTHER" id="PTHR43024">
    <property type="entry name" value="UDP-N-ACETYLMURAMOYL-TRIPEPTIDE--D-ALANYL-D-ALANINE LIGASE"/>
    <property type="match status" value="1"/>
</dbReference>
<dbReference type="AlphaFoldDB" id="H9UAV5"/>
<dbReference type="NCBIfam" id="TIGR01143">
    <property type="entry name" value="murF"/>
    <property type="match status" value="1"/>
</dbReference>
<protein>
    <recommendedName>
        <fullName evidence="10">UDP-N-acetylmuramoyl-tripeptide--D-alanyl-D-alanine ligase</fullName>
        <ecNumber evidence="10">6.3.2.10</ecNumber>
    </recommendedName>
</protein>
<accession>H9UAV5</accession>
<dbReference type="Gene3D" id="3.90.190.20">
    <property type="entry name" value="Mur ligase, C-terminal domain"/>
    <property type="match status" value="1"/>
</dbReference>
<dbReference type="HOGENOM" id="CLU_031507_1_2_0"/>
<organism evidence="14 15">
    <name type="scientific">Fervidobacterium pennivorans (strain DSM 9078 / Ven5)</name>
    <dbReference type="NCBI Taxonomy" id="771875"/>
    <lineage>
        <taxon>Bacteria</taxon>
        <taxon>Thermotogati</taxon>
        <taxon>Thermotogota</taxon>
        <taxon>Thermotogae</taxon>
        <taxon>Thermotogales</taxon>
        <taxon>Fervidobacteriaceae</taxon>
        <taxon>Fervidobacterium</taxon>
    </lineage>
</organism>
<keyword evidence="9 10" id="KW-0961">Cell wall biogenesis/degradation</keyword>
<evidence type="ECO:0000313" key="14">
    <source>
        <dbReference type="EMBL" id="AFG34648.1"/>
    </source>
</evidence>
<evidence type="ECO:0000259" key="12">
    <source>
        <dbReference type="Pfam" id="PF02875"/>
    </source>
</evidence>
<keyword evidence="3 10" id="KW-0132">Cell division</keyword>
<keyword evidence="7 10" id="KW-0573">Peptidoglycan synthesis</keyword>
<dbReference type="PATRIC" id="fig|771875.3.peg.520"/>
<dbReference type="InterPro" id="IPR000713">
    <property type="entry name" value="Mur_ligase_N"/>
</dbReference>
<evidence type="ECO:0000256" key="2">
    <source>
        <dbReference type="ARBA" id="ARBA00022598"/>
    </source>
</evidence>
<evidence type="ECO:0000256" key="4">
    <source>
        <dbReference type="ARBA" id="ARBA00022741"/>
    </source>
</evidence>
<dbReference type="GO" id="GO:0071555">
    <property type="term" value="P:cell wall organization"/>
    <property type="evidence" value="ECO:0007669"/>
    <property type="project" value="UniProtKB-KW"/>
</dbReference>
<sequence length="427" mass="48000">MLVNEMELKDLVGRRFVTDSREVKPGDVFVAIKGNRVDGHDFAHQAVQAGAFAVIVEKDVSLPNQVVVPNTVEFLGMYASKILEKFRPKIVGITGSNGKTTTKEIVSAVLSAEIPTFKNEGNLNSEIGLPLSIINSYRGEPVVVLEMAQRNVGDIEYLCKLFPPDIGVLLNVGSAHVGVVGNVENIFKGKWQIVENSKQALVNFDDKRMRCEKCKYFGTKGGNYVLKERRFDGKNTLLTFETHEGEFYYALPGFWPKAMAISVLVAFAIADMLDILFNPVKLLTFKPLKGRFNIYRLGKAFIIDDTYNASYESFRHGIEEIKEHFPRPAYAVVGAMKELGEYSTYYHQLLSKLLEEIDGVIVYDKEPESKDIAPNNLLFRSEKEDEIVKFIKDKILVSEFSGTLYFKASRAVELDKIVDKLLEGLNI</sequence>
<dbReference type="InterPro" id="IPR036615">
    <property type="entry name" value="Mur_ligase_C_dom_sf"/>
</dbReference>
<dbReference type="GO" id="GO:0009252">
    <property type="term" value="P:peptidoglycan biosynthetic process"/>
    <property type="evidence" value="ECO:0007669"/>
    <property type="project" value="UniProtKB-UniPathway"/>
</dbReference>
<gene>
    <name evidence="14" type="ordered locus">Ferpe_0510</name>
</gene>
<comment type="catalytic activity">
    <reaction evidence="10">
        <text>D-alanyl-D-alanine + UDP-N-acetyl-alpha-D-muramoyl-L-alanyl-gamma-D-glutamyl-meso-2,6-diaminopimelate + ATP = UDP-N-acetyl-alpha-D-muramoyl-L-alanyl-gamma-D-glutamyl-meso-2,6-diaminopimeloyl-D-alanyl-D-alanine + ADP + phosphate + H(+)</text>
        <dbReference type="Rhea" id="RHEA:28374"/>
        <dbReference type="ChEBI" id="CHEBI:15378"/>
        <dbReference type="ChEBI" id="CHEBI:30616"/>
        <dbReference type="ChEBI" id="CHEBI:43474"/>
        <dbReference type="ChEBI" id="CHEBI:57822"/>
        <dbReference type="ChEBI" id="CHEBI:61386"/>
        <dbReference type="ChEBI" id="CHEBI:83905"/>
        <dbReference type="ChEBI" id="CHEBI:456216"/>
        <dbReference type="EC" id="6.3.2.10"/>
    </reaction>
</comment>
<evidence type="ECO:0000256" key="8">
    <source>
        <dbReference type="ARBA" id="ARBA00023306"/>
    </source>
</evidence>
<dbReference type="EMBL" id="CP003260">
    <property type="protein sequence ID" value="AFG34648.1"/>
    <property type="molecule type" value="Genomic_DNA"/>
</dbReference>
<dbReference type="GO" id="GO:0051301">
    <property type="term" value="P:cell division"/>
    <property type="evidence" value="ECO:0007669"/>
    <property type="project" value="UniProtKB-KW"/>
</dbReference>
<name>H9UAV5_FERPD</name>
<keyword evidence="1" id="KW-0963">Cytoplasm</keyword>
<keyword evidence="5" id="KW-0067">ATP-binding</keyword>
<evidence type="ECO:0000256" key="6">
    <source>
        <dbReference type="ARBA" id="ARBA00022960"/>
    </source>
</evidence>
<dbReference type="Gene3D" id="3.40.1190.10">
    <property type="entry name" value="Mur-like, catalytic domain"/>
    <property type="match status" value="1"/>
</dbReference>
<dbReference type="STRING" id="771875.Ferpe_0510"/>
<feature type="domain" description="Mur ligase central" evidence="13">
    <location>
        <begin position="93"/>
        <end position="223"/>
    </location>
</feature>
<keyword evidence="4" id="KW-0547">Nucleotide-binding</keyword>
<comment type="subcellular location">
    <subcellularLocation>
        <location evidence="10">Cytoplasm</location>
    </subcellularLocation>
</comment>
<dbReference type="PANTHER" id="PTHR43024:SF1">
    <property type="entry name" value="UDP-N-ACETYLMURAMOYL-TRIPEPTIDE--D-ALANYL-D-ALANINE LIGASE"/>
    <property type="match status" value="1"/>
</dbReference>
<keyword evidence="2 14" id="KW-0436">Ligase</keyword>
<evidence type="ECO:0000256" key="10">
    <source>
        <dbReference type="RuleBase" id="RU004136"/>
    </source>
</evidence>
<dbReference type="Pfam" id="PF02875">
    <property type="entry name" value="Mur_ligase_C"/>
    <property type="match status" value="1"/>
</dbReference>
<dbReference type="InterPro" id="IPR051046">
    <property type="entry name" value="MurCDEF_CellWall_CoF430Synth"/>
</dbReference>
<dbReference type="SUPFAM" id="SSF53623">
    <property type="entry name" value="MurD-like peptide ligases, catalytic domain"/>
    <property type="match status" value="1"/>
</dbReference>
<keyword evidence="8 10" id="KW-0131">Cell cycle</keyword>
<evidence type="ECO:0000259" key="13">
    <source>
        <dbReference type="Pfam" id="PF08245"/>
    </source>
</evidence>
<evidence type="ECO:0000313" key="15">
    <source>
        <dbReference type="Proteomes" id="UP000007384"/>
    </source>
</evidence>
<dbReference type="SUPFAM" id="SSF53244">
    <property type="entry name" value="MurD-like peptide ligases, peptide-binding domain"/>
    <property type="match status" value="1"/>
</dbReference>
<comment type="function">
    <text evidence="10">Involved in cell wall formation. Catalyzes the final step in the synthesis of UDP-N-acetylmuramoyl-pentapeptide, the precursor of murein.</text>
</comment>
<dbReference type="InterPro" id="IPR005863">
    <property type="entry name" value="UDP-N-AcMur_synth"/>
</dbReference>
<comment type="pathway">
    <text evidence="10">Cell wall biogenesis; peptidoglycan biosynthesis.</text>
</comment>
<dbReference type="Pfam" id="PF01225">
    <property type="entry name" value="Mur_ligase"/>
    <property type="match status" value="1"/>
</dbReference>
<dbReference type="KEGG" id="fpe:Ferpe_0510"/>
<dbReference type="InterPro" id="IPR004101">
    <property type="entry name" value="Mur_ligase_C"/>
</dbReference>
<evidence type="ECO:0000256" key="9">
    <source>
        <dbReference type="ARBA" id="ARBA00023316"/>
    </source>
</evidence>
<dbReference type="Pfam" id="PF08245">
    <property type="entry name" value="Mur_ligase_M"/>
    <property type="match status" value="1"/>
</dbReference>
<dbReference type="InterPro" id="IPR013221">
    <property type="entry name" value="Mur_ligase_cen"/>
</dbReference>
<dbReference type="SUPFAM" id="SSF63418">
    <property type="entry name" value="MurE/MurF N-terminal domain"/>
    <property type="match status" value="1"/>
</dbReference>
<dbReference type="InterPro" id="IPR036565">
    <property type="entry name" value="Mur-like_cat_sf"/>
</dbReference>
<dbReference type="GO" id="GO:0008766">
    <property type="term" value="F:UDP-N-acetylmuramoylalanyl-D-glutamyl-2,6-diaminopimelate-D-alanyl-D-alanine ligase activity"/>
    <property type="evidence" value="ECO:0007669"/>
    <property type="project" value="RHEA"/>
</dbReference>
<evidence type="ECO:0000256" key="7">
    <source>
        <dbReference type="ARBA" id="ARBA00022984"/>
    </source>
</evidence>
<evidence type="ECO:0000256" key="5">
    <source>
        <dbReference type="ARBA" id="ARBA00022840"/>
    </source>
</evidence>
<evidence type="ECO:0000256" key="3">
    <source>
        <dbReference type="ARBA" id="ARBA00022618"/>
    </source>
</evidence>
<dbReference type="GO" id="GO:0008360">
    <property type="term" value="P:regulation of cell shape"/>
    <property type="evidence" value="ECO:0007669"/>
    <property type="project" value="UniProtKB-KW"/>
</dbReference>
<dbReference type="GO" id="GO:0047480">
    <property type="term" value="F:UDP-N-acetylmuramoyl-tripeptide-D-alanyl-D-alanine ligase activity"/>
    <property type="evidence" value="ECO:0007669"/>
    <property type="project" value="UniProtKB-EC"/>
</dbReference>
<dbReference type="eggNOG" id="COG0770">
    <property type="taxonomic scope" value="Bacteria"/>
</dbReference>
<feature type="domain" description="Mur ligase N-terminal catalytic" evidence="11">
    <location>
        <begin position="18"/>
        <end position="68"/>
    </location>
</feature>
<dbReference type="UniPathway" id="UPA00219"/>
<dbReference type="GO" id="GO:0005737">
    <property type="term" value="C:cytoplasm"/>
    <property type="evidence" value="ECO:0007669"/>
    <property type="project" value="UniProtKB-SubCell"/>
</dbReference>
<feature type="domain" description="Mur ligase C-terminal" evidence="12">
    <location>
        <begin position="290"/>
        <end position="372"/>
    </location>
</feature>
<dbReference type="GO" id="GO:0005524">
    <property type="term" value="F:ATP binding"/>
    <property type="evidence" value="ECO:0007669"/>
    <property type="project" value="UniProtKB-KW"/>
</dbReference>